<dbReference type="PROSITE" id="PS50112">
    <property type="entry name" value="PAS"/>
    <property type="match status" value="1"/>
</dbReference>
<dbReference type="PRINTS" id="PR00344">
    <property type="entry name" value="BCTRLSENSOR"/>
</dbReference>
<dbReference type="GO" id="GO:0004673">
    <property type="term" value="F:protein histidine kinase activity"/>
    <property type="evidence" value="ECO:0007669"/>
    <property type="project" value="UniProtKB-EC"/>
</dbReference>
<keyword evidence="7" id="KW-0902">Two-component regulatory system</keyword>
<reference evidence="13 14" key="1">
    <citation type="submission" date="2023-07" db="EMBL/GenBank/DDBJ databases">
        <title>Genomic Encyclopedia of Type Strains, Phase IV (KMG-IV): sequencing the most valuable type-strain genomes for metagenomic binning, comparative biology and taxonomic classification.</title>
        <authorList>
            <person name="Goeker M."/>
        </authorList>
    </citation>
    <scope>NUCLEOTIDE SEQUENCE [LARGE SCALE GENOMIC DNA]</scope>
    <source>
        <strain evidence="13 14">DSM 1400</strain>
    </source>
</reference>
<dbReference type="InterPro" id="IPR000014">
    <property type="entry name" value="PAS"/>
</dbReference>
<gene>
    <name evidence="13" type="ORF">QOZ93_000700</name>
</gene>
<dbReference type="NCBIfam" id="NF046044">
    <property type="entry name" value="PnpS"/>
    <property type="match status" value="1"/>
</dbReference>
<feature type="transmembrane region" description="Helical" evidence="9">
    <location>
        <begin position="6"/>
        <end position="24"/>
    </location>
</feature>
<dbReference type="CDD" id="cd06225">
    <property type="entry name" value="HAMP"/>
    <property type="match status" value="1"/>
</dbReference>
<evidence type="ECO:0000259" key="12">
    <source>
        <dbReference type="PROSITE" id="PS50885"/>
    </source>
</evidence>
<dbReference type="InterPro" id="IPR005467">
    <property type="entry name" value="His_kinase_dom"/>
</dbReference>
<feature type="transmembrane region" description="Helical" evidence="9">
    <location>
        <begin position="149"/>
        <end position="167"/>
    </location>
</feature>
<dbReference type="PANTHER" id="PTHR45453">
    <property type="entry name" value="PHOSPHATE REGULON SENSOR PROTEIN PHOR"/>
    <property type="match status" value="1"/>
</dbReference>
<evidence type="ECO:0000256" key="4">
    <source>
        <dbReference type="ARBA" id="ARBA00022553"/>
    </source>
</evidence>
<dbReference type="InterPro" id="IPR004358">
    <property type="entry name" value="Sig_transdc_His_kin-like_C"/>
</dbReference>
<evidence type="ECO:0000313" key="13">
    <source>
        <dbReference type="EMBL" id="MDQ0478972.1"/>
    </source>
</evidence>
<dbReference type="Gene3D" id="1.10.287.130">
    <property type="match status" value="1"/>
</dbReference>
<dbReference type="InterPro" id="IPR035965">
    <property type="entry name" value="PAS-like_dom_sf"/>
</dbReference>
<dbReference type="InterPro" id="IPR003594">
    <property type="entry name" value="HATPase_dom"/>
</dbReference>
<proteinExistence type="predicted"/>
<comment type="catalytic activity">
    <reaction evidence="1">
        <text>ATP + protein L-histidine = ADP + protein N-phospho-L-histidine.</text>
        <dbReference type="EC" id="2.7.13.3"/>
    </reaction>
</comment>
<accession>A0ABU0JPG2</accession>
<dbReference type="Gene3D" id="3.30.450.20">
    <property type="entry name" value="PAS domain"/>
    <property type="match status" value="1"/>
</dbReference>
<evidence type="ECO:0000259" key="11">
    <source>
        <dbReference type="PROSITE" id="PS50112"/>
    </source>
</evidence>
<keyword evidence="5 13" id="KW-0808">Transferase</keyword>
<name>A0ABU0JPG2_HATLI</name>
<feature type="domain" description="HAMP" evidence="12">
    <location>
        <begin position="173"/>
        <end position="225"/>
    </location>
</feature>
<evidence type="ECO:0000256" key="9">
    <source>
        <dbReference type="SAM" id="Phobius"/>
    </source>
</evidence>
<keyword evidence="9" id="KW-1133">Transmembrane helix</keyword>
<dbReference type="SUPFAM" id="SSF158472">
    <property type="entry name" value="HAMP domain-like"/>
    <property type="match status" value="1"/>
</dbReference>
<evidence type="ECO:0000256" key="3">
    <source>
        <dbReference type="ARBA" id="ARBA00012438"/>
    </source>
</evidence>
<dbReference type="InterPro" id="IPR050351">
    <property type="entry name" value="BphY/WalK/GraS-like"/>
</dbReference>
<keyword evidence="9" id="KW-0812">Transmembrane</keyword>
<dbReference type="Gene3D" id="6.10.340.10">
    <property type="match status" value="1"/>
</dbReference>
<dbReference type="SUPFAM" id="SSF47384">
    <property type="entry name" value="Homodimeric domain of signal transducing histidine kinase"/>
    <property type="match status" value="1"/>
</dbReference>
<dbReference type="InterPro" id="IPR003660">
    <property type="entry name" value="HAMP_dom"/>
</dbReference>
<organism evidence="13 14">
    <name type="scientific">Hathewaya limosa</name>
    <name type="common">Clostridium limosum</name>
    <dbReference type="NCBI Taxonomy" id="1536"/>
    <lineage>
        <taxon>Bacteria</taxon>
        <taxon>Bacillati</taxon>
        <taxon>Bacillota</taxon>
        <taxon>Clostridia</taxon>
        <taxon>Eubacteriales</taxon>
        <taxon>Clostridiaceae</taxon>
        <taxon>Hathewaya</taxon>
    </lineage>
</organism>
<evidence type="ECO:0000259" key="10">
    <source>
        <dbReference type="PROSITE" id="PS50109"/>
    </source>
</evidence>
<evidence type="ECO:0000313" key="14">
    <source>
        <dbReference type="Proteomes" id="UP001224418"/>
    </source>
</evidence>
<keyword evidence="14" id="KW-1185">Reference proteome</keyword>
<dbReference type="Pfam" id="PF00672">
    <property type="entry name" value="HAMP"/>
    <property type="match status" value="1"/>
</dbReference>
<dbReference type="PROSITE" id="PS50109">
    <property type="entry name" value="HIS_KIN"/>
    <property type="match status" value="1"/>
</dbReference>
<dbReference type="Proteomes" id="UP001224418">
    <property type="component" value="Unassembled WGS sequence"/>
</dbReference>
<evidence type="ECO:0000256" key="7">
    <source>
        <dbReference type="ARBA" id="ARBA00023012"/>
    </source>
</evidence>
<evidence type="ECO:0000256" key="1">
    <source>
        <dbReference type="ARBA" id="ARBA00000085"/>
    </source>
</evidence>
<dbReference type="Pfam" id="PF00512">
    <property type="entry name" value="HisKA"/>
    <property type="match status" value="1"/>
</dbReference>
<dbReference type="Pfam" id="PF13188">
    <property type="entry name" value="PAS_8"/>
    <property type="match status" value="1"/>
</dbReference>
<dbReference type="InterPro" id="IPR036097">
    <property type="entry name" value="HisK_dim/P_sf"/>
</dbReference>
<comment type="subcellular location">
    <subcellularLocation>
        <location evidence="2">Membrane</location>
    </subcellularLocation>
</comment>
<dbReference type="SMART" id="SM00387">
    <property type="entry name" value="HATPase_c"/>
    <property type="match status" value="1"/>
</dbReference>
<feature type="domain" description="PAS" evidence="11">
    <location>
        <begin position="230"/>
        <end position="270"/>
    </location>
</feature>
<dbReference type="EC" id="2.7.13.3" evidence="3"/>
<dbReference type="CDD" id="cd00075">
    <property type="entry name" value="HATPase"/>
    <property type="match status" value="1"/>
</dbReference>
<evidence type="ECO:0000256" key="8">
    <source>
        <dbReference type="ARBA" id="ARBA00023136"/>
    </source>
</evidence>
<keyword evidence="8 9" id="KW-0472">Membrane</keyword>
<dbReference type="SMART" id="SM00304">
    <property type="entry name" value="HAMP"/>
    <property type="match status" value="1"/>
</dbReference>
<dbReference type="PANTHER" id="PTHR45453:SF1">
    <property type="entry name" value="PHOSPHATE REGULON SENSOR PROTEIN PHOR"/>
    <property type="match status" value="1"/>
</dbReference>
<dbReference type="NCBIfam" id="TIGR00229">
    <property type="entry name" value="sensory_box"/>
    <property type="match status" value="1"/>
</dbReference>
<dbReference type="PROSITE" id="PS50885">
    <property type="entry name" value="HAMP"/>
    <property type="match status" value="1"/>
</dbReference>
<evidence type="ECO:0000256" key="5">
    <source>
        <dbReference type="ARBA" id="ARBA00022679"/>
    </source>
</evidence>
<dbReference type="CDD" id="cd00082">
    <property type="entry name" value="HisKA"/>
    <property type="match status" value="1"/>
</dbReference>
<dbReference type="InterPro" id="IPR003661">
    <property type="entry name" value="HisK_dim/P_dom"/>
</dbReference>
<evidence type="ECO:0000256" key="2">
    <source>
        <dbReference type="ARBA" id="ARBA00004370"/>
    </source>
</evidence>
<evidence type="ECO:0000256" key="6">
    <source>
        <dbReference type="ARBA" id="ARBA00022777"/>
    </source>
</evidence>
<dbReference type="CDD" id="cd00130">
    <property type="entry name" value="PAS"/>
    <property type="match status" value="1"/>
</dbReference>
<protein>
    <recommendedName>
        <fullName evidence="3">histidine kinase</fullName>
        <ecNumber evidence="3">2.7.13.3</ecNumber>
    </recommendedName>
</protein>
<dbReference type="EMBL" id="JAUSWN010000004">
    <property type="protein sequence ID" value="MDQ0478972.1"/>
    <property type="molecule type" value="Genomic_DNA"/>
</dbReference>
<dbReference type="SMART" id="SM00091">
    <property type="entry name" value="PAS"/>
    <property type="match status" value="1"/>
</dbReference>
<dbReference type="SUPFAM" id="SSF55785">
    <property type="entry name" value="PYP-like sensor domain (PAS domain)"/>
    <property type="match status" value="1"/>
</dbReference>
<dbReference type="SUPFAM" id="SSF55874">
    <property type="entry name" value="ATPase domain of HSP90 chaperone/DNA topoisomerase II/histidine kinase"/>
    <property type="match status" value="1"/>
</dbReference>
<sequence length="563" mass="64746">MKKKIMISMFLSITIVVGIVIFLISKVFEYKQEELVTNYLRANNDLMRSFLSENKGLKKDHIKEKEIRVTYINSRGKVLFDTELNDGKLENHNERNEIKGAKEKGEGISLRKSVSSNKKMLYLATKLENGDIIRSSIYMDSISLLNNKFLNYYLIIIVVILIFTLWICNKITYIIVKPIKDLDFATDRIAKGELNRRVNITSADELGALGKNFNSMANKLQKTINEALDNQNRLEAILKCMDSGIIAVDRNFNVIMINPYAERIFGIDEDIMGKSLLNNIKDYELEKILLNNDNEYKEFKIMWPQERDLRIKTTDIINRNEHIGKVAVVQDITDIKKLENMRSQFVANVSHELKTPLTSIKGFAETLKEVDDVKYREKFLDIINNEAERLTRLINDILILSHIENKKEIKKEYINVDDLINDVFLLIKSQAESKKIKLTLEGDKIDNILGDGDKFKQMLINLIDNAVKYNHLGGYVKILCKSYDKYFTITVKDNGVGIPKSEISRLFERFYRVDKARSRANGGTGLGLAIVKHIIILFNGEIFVESELGKGSLFIVKIPYEEG</sequence>
<dbReference type="InterPro" id="IPR036890">
    <property type="entry name" value="HATPase_C_sf"/>
</dbReference>
<dbReference type="RefSeq" id="WP_307355125.1">
    <property type="nucleotide sequence ID" value="NZ_BAAACJ010000041.1"/>
</dbReference>
<dbReference type="Gene3D" id="3.30.565.10">
    <property type="entry name" value="Histidine kinase-like ATPase, C-terminal domain"/>
    <property type="match status" value="1"/>
</dbReference>
<dbReference type="Pfam" id="PF02518">
    <property type="entry name" value="HATPase_c"/>
    <property type="match status" value="1"/>
</dbReference>
<keyword evidence="6 13" id="KW-0418">Kinase</keyword>
<feature type="domain" description="Histidine kinase" evidence="10">
    <location>
        <begin position="348"/>
        <end position="562"/>
    </location>
</feature>
<keyword evidence="4" id="KW-0597">Phosphoprotein</keyword>
<dbReference type="SMART" id="SM00388">
    <property type="entry name" value="HisKA"/>
    <property type="match status" value="1"/>
</dbReference>
<comment type="caution">
    <text evidence="13">The sequence shown here is derived from an EMBL/GenBank/DDBJ whole genome shotgun (WGS) entry which is preliminary data.</text>
</comment>